<keyword evidence="3" id="KW-1185">Reference proteome</keyword>
<evidence type="ECO:0000256" key="1">
    <source>
        <dbReference type="SAM" id="MobiDB-lite"/>
    </source>
</evidence>
<feature type="region of interest" description="Disordered" evidence="1">
    <location>
        <begin position="281"/>
        <end position="332"/>
    </location>
</feature>
<proteinExistence type="predicted"/>
<accession>A0A9Q0GB86</accession>
<feature type="region of interest" description="Disordered" evidence="1">
    <location>
        <begin position="157"/>
        <end position="183"/>
    </location>
</feature>
<feature type="region of interest" description="Disordered" evidence="1">
    <location>
        <begin position="196"/>
        <end position="245"/>
    </location>
</feature>
<dbReference type="InterPro" id="IPR040256">
    <property type="entry name" value="At4g02000-like"/>
</dbReference>
<sequence>MLSVGQSSDWPAEEEEVACGSGDIIMEHGLCGPSLELSEDFKNRLAEKWELAVVVKVLWRNSWVQFPELCPSRYHTHILRALANMVGRTNKFDENTRVGDRGKFARIAVEVDLEKPLRGLLMVEGKERKVVYEGLPPICYHCGRVTHALFSCPFKENQDKRTPVPEAQPILESQGTHTVEADNASGTKLRQEFGEWMNTPACKPKSAPKKSTRTNPVGPKAASSLIPPDNTSNGPPHPPVPQFKHKPLDINLVVDLGPVPNITKPTPSQGFSMKKATYHPTLASSRAAEPCSPTASSEAIDTEEGGEFEGPDDKVLEDAATTSPVNGPPLSA</sequence>
<reference evidence="2" key="2">
    <citation type="journal article" date="2023" name="Plants (Basel)">
        <title>Annotation of the Turnera subulata (Passifloraceae) Draft Genome Reveals the S-Locus Evolved after the Divergence of Turneroideae from Passifloroideae in a Stepwise Manner.</title>
        <authorList>
            <person name="Henning P.M."/>
            <person name="Roalson E.H."/>
            <person name="Mir W."/>
            <person name="McCubbin A.G."/>
            <person name="Shore J.S."/>
        </authorList>
    </citation>
    <scope>NUCLEOTIDE SEQUENCE</scope>
    <source>
        <strain evidence="2">F60SS</strain>
    </source>
</reference>
<reference evidence="2" key="1">
    <citation type="submission" date="2022-02" db="EMBL/GenBank/DDBJ databases">
        <authorList>
            <person name="Henning P.M."/>
            <person name="McCubbin A.G."/>
            <person name="Shore J.S."/>
        </authorList>
    </citation>
    <scope>NUCLEOTIDE SEQUENCE</scope>
    <source>
        <strain evidence="2">F60SS</strain>
        <tissue evidence="2">Leaves</tissue>
    </source>
</reference>
<dbReference type="AlphaFoldDB" id="A0A9Q0GB86"/>
<dbReference type="PANTHER" id="PTHR31286:SF99">
    <property type="entry name" value="DUF4283 DOMAIN-CONTAINING PROTEIN"/>
    <property type="match status" value="1"/>
</dbReference>
<gene>
    <name evidence="2" type="ORF">Tsubulata_022767</name>
</gene>
<evidence type="ECO:0000313" key="3">
    <source>
        <dbReference type="Proteomes" id="UP001141552"/>
    </source>
</evidence>
<protein>
    <recommendedName>
        <fullName evidence="4">CCHC-type domain-containing protein</fullName>
    </recommendedName>
</protein>
<dbReference type="OrthoDB" id="1000327at2759"/>
<dbReference type="Proteomes" id="UP001141552">
    <property type="component" value="Unassembled WGS sequence"/>
</dbReference>
<name>A0A9Q0GB86_9ROSI</name>
<organism evidence="2 3">
    <name type="scientific">Turnera subulata</name>
    <dbReference type="NCBI Taxonomy" id="218843"/>
    <lineage>
        <taxon>Eukaryota</taxon>
        <taxon>Viridiplantae</taxon>
        <taxon>Streptophyta</taxon>
        <taxon>Embryophyta</taxon>
        <taxon>Tracheophyta</taxon>
        <taxon>Spermatophyta</taxon>
        <taxon>Magnoliopsida</taxon>
        <taxon>eudicotyledons</taxon>
        <taxon>Gunneridae</taxon>
        <taxon>Pentapetalae</taxon>
        <taxon>rosids</taxon>
        <taxon>fabids</taxon>
        <taxon>Malpighiales</taxon>
        <taxon>Passifloraceae</taxon>
        <taxon>Turnera</taxon>
    </lineage>
</organism>
<comment type="caution">
    <text evidence="2">The sequence shown here is derived from an EMBL/GenBank/DDBJ whole genome shotgun (WGS) entry which is preliminary data.</text>
</comment>
<evidence type="ECO:0000313" key="2">
    <source>
        <dbReference type="EMBL" id="KAJ4847008.1"/>
    </source>
</evidence>
<feature type="compositionally biased region" description="Acidic residues" evidence="1">
    <location>
        <begin position="300"/>
        <end position="310"/>
    </location>
</feature>
<dbReference type="PANTHER" id="PTHR31286">
    <property type="entry name" value="GLYCINE-RICH CELL WALL STRUCTURAL PROTEIN 1.8-LIKE"/>
    <property type="match status" value="1"/>
</dbReference>
<dbReference type="EMBL" id="JAKUCV010001295">
    <property type="protein sequence ID" value="KAJ4847008.1"/>
    <property type="molecule type" value="Genomic_DNA"/>
</dbReference>
<evidence type="ECO:0008006" key="4">
    <source>
        <dbReference type="Google" id="ProtNLM"/>
    </source>
</evidence>